<gene>
    <name evidence="1" type="ORF">SJAV_24600</name>
</gene>
<sequence length="126" mass="15063">MDDIVQRFLKEEEAVIKINENEINIEYLDNNIPIGVRIILVGKDRKRLIDLGILSFIYKYCEKGKEFAKDYINLSISLEDIYFKYRVYTELEFLSLCESKEKNNLHKDLLYTLNKLKSYLISKNKR</sequence>
<protein>
    <submittedName>
        <fullName evidence="1">Uncharacterized protein</fullName>
    </submittedName>
</protein>
<dbReference type="KEGG" id="sjv:SJAV_24600"/>
<proteinExistence type="predicted"/>
<dbReference type="RefSeq" id="WP_369610018.1">
    <property type="nucleotide sequence ID" value="NZ_AP031322.1"/>
</dbReference>
<dbReference type="GeneID" id="92355418"/>
<organism evidence="1">
    <name type="scientific">Sulfurisphaera javensis</name>
    <dbReference type="NCBI Taxonomy" id="2049879"/>
    <lineage>
        <taxon>Archaea</taxon>
        <taxon>Thermoproteota</taxon>
        <taxon>Thermoprotei</taxon>
        <taxon>Sulfolobales</taxon>
        <taxon>Sulfolobaceae</taxon>
        <taxon>Sulfurisphaera</taxon>
    </lineage>
</organism>
<dbReference type="AlphaFoldDB" id="A0AAT9GV66"/>
<dbReference type="EMBL" id="AP031322">
    <property type="protein sequence ID" value="BFH74516.1"/>
    <property type="molecule type" value="Genomic_DNA"/>
</dbReference>
<reference evidence="1" key="1">
    <citation type="submission" date="2024-03" db="EMBL/GenBank/DDBJ databases">
        <title>Complete genome sequence of Sulfurisphaera javensis strain KD-1.</title>
        <authorList>
            <person name="Sakai H."/>
            <person name="Nur N."/>
            <person name="Suwanto A."/>
            <person name="Kurosawa N."/>
        </authorList>
    </citation>
    <scope>NUCLEOTIDE SEQUENCE</scope>
    <source>
        <strain evidence="1">KD-1</strain>
    </source>
</reference>
<name>A0AAT9GV66_9CREN</name>
<evidence type="ECO:0000313" key="1">
    <source>
        <dbReference type="EMBL" id="BFH74516.1"/>
    </source>
</evidence>
<accession>A0AAT9GV66</accession>